<reference evidence="1 2" key="1">
    <citation type="submission" date="2017-08" db="EMBL/GenBank/DDBJ databases">
        <title>Complete Genome Sequence of Bacillus kochii Oregon-R-modENCODE STRAIN BDGP4, isolated from Drosophila melanogaster gut.</title>
        <authorList>
            <person name="Wan K.H."/>
            <person name="Yu C."/>
            <person name="Park S."/>
            <person name="Hammonds A.S."/>
            <person name="Booth B.W."/>
            <person name="Celniker S.E."/>
        </authorList>
    </citation>
    <scope>NUCLEOTIDE SEQUENCE [LARGE SCALE GENOMIC DNA]</scope>
    <source>
        <strain evidence="1 2">BDGP4</strain>
    </source>
</reference>
<dbReference type="AlphaFoldDB" id="A0A248TJW8"/>
<sequence>MFGKIITAIGIFAIIFCSAWFVESQEMSNKLKADQSKKYESEWSNLEIEADVSDFAPREYVKIREVS</sequence>
<proteinExistence type="predicted"/>
<keyword evidence="2" id="KW-1185">Reference proteome</keyword>
<name>A0A248TJW8_9BACI</name>
<gene>
    <name evidence="1" type="ORF">CKF48_15005</name>
</gene>
<accession>A0A248TJW8</accession>
<organism evidence="1 2">
    <name type="scientific">Cytobacillus kochii</name>
    <dbReference type="NCBI Taxonomy" id="859143"/>
    <lineage>
        <taxon>Bacteria</taxon>
        <taxon>Bacillati</taxon>
        <taxon>Bacillota</taxon>
        <taxon>Bacilli</taxon>
        <taxon>Bacillales</taxon>
        <taxon>Bacillaceae</taxon>
        <taxon>Cytobacillus</taxon>
    </lineage>
</organism>
<dbReference type="EMBL" id="CP022983">
    <property type="protein sequence ID" value="ASV68497.1"/>
    <property type="molecule type" value="Genomic_DNA"/>
</dbReference>
<dbReference type="RefSeq" id="WP_095372067.1">
    <property type="nucleotide sequence ID" value="NZ_CP022983.1"/>
</dbReference>
<protein>
    <submittedName>
        <fullName evidence="1">Uncharacterized protein</fullName>
    </submittedName>
</protein>
<dbReference type="Proteomes" id="UP000215137">
    <property type="component" value="Chromosome"/>
</dbReference>
<evidence type="ECO:0000313" key="2">
    <source>
        <dbReference type="Proteomes" id="UP000215137"/>
    </source>
</evidence>
<dbReference type="KEGG" id="bko:CKF48_15005"/>
<evidence type="ECO:0000313" key="1">
    <source>
        <dbReference type="EMBL" id="ASV68497.1"/>
    </source>
</evidence>